<gene>
    <name evidence="2" type="ORF">CEURO_LOCUS8206</name>
</gene>
<dbReference type="PANTHER" id="PTHR33321">
    <property type="match status" value="1"/>
</dbReference>
<evidence type="ECO:0008006" key="4">
    <source>
        <dbReference type="Google" id="ProtNLM"/>
    </source>
</evidence>
<keyword evidence="1" id="KW-0732">Signal</keyword>
<dbReference type="Pfam" id="PF04450">
    <property type="entry name" value="BSP"/>
    <property type="match status" value="1"/>
</dbReference>
<dbReference type="OrthoDB" id="891726at2759"/>
<evidence type="ECO:0000256" key="1">
    <source>
        <dbReference type="SAM" id="SignalP"/>
    </source>
</evidence>
<protein>
    <recommendedName>
        <fullName evidence="4">Plant basic secretory protein (BSP) family protein</fullName>
    </recommendedName>
</protein>
<accession>A0A9P0Z0U2</accession>
<keyword evidence="3" id="KW-1185">Reference proteome</keyword>
<dbReference type="EMBL" id="CAMAPE010000015">
    <property type="protein sequence ID" value="CAH9082262.1"/>
    <property type="molecule type" value="Genomic_DNA"/>
</dbReference>
<dbReference type="AlphaFoldDB" id="A0A9P0Z0U2"/>
<dbReference type="Proteomes" id="UP001152484">
    <property type="component" value="Unassembled WGS sequence"/>
</dbReference>
<reference evidence="2" key="1">
    <citation type="submission" date="2022-07" db="EMBL/GenBank/DDBJ databases">
        <authorList>
            <person name="Macas J."/>
            <person name="Novak P."/>
            <person name="Neumann P."/>
        </authorList>
    </citation>
    <scope>NUCLEOTIDE SEQUENCE</scope>
</reference>
<feature type="signal peptide" evidence="1">
    <location>
        <begin position="1"/>
        <end position="28"/>
    </location>
</feature>
<proteinExistence type="predicted"/>
<dbReference type="PANTHER" id="PTHR33321:SF12">
    <property type="entry name" value="PLANT BASIC SECRETORY PROTEIN (BSP) FAMILY PROTEIN"/>
    <property type="match status" value="1"/>
</dbReference>
<organism evidence="2 3">
    <name type="scientific">Cuscuta europaea</name>
    <name type="common">European dodder</name>
    <dbReference type="NCBI Taxonomy" id="41803"/>
    <lineage>
        <taxon>Eukaryota</taxon>
        <taxon>Viridiplantae</taxon>
        <taxon>Streptophyta</taxon>
        <taxon>Embryophyta</taxon>
        <taxon>Tracheophyta</taxon>
        <taxon>Spermatophyta</taxon>
        <taxon>Magnoliopsida</taxon>
        <taxon>eudicotyledons</taxon>
        <taxon>Gunneridae</taxon>
        <taxon>Pentapetalae</taxon>
        <taxon>asterids</taxon>
        <taxon>lamiids</taxon>
        <taxon>Solanales</taxon>
        <taxon>Convolvulaceae</taxon>
        <taxon>Cuscuteae</taxon>
        <taxon>Cuscuta</taxon>
        <taxon>Cuscuta subgen. Cuscuta</taxon>
    </lineage>
</organism>
<feature type="chain" id="PRO_5040449959" description="Plant basic secretory protein (BSP) family protein" evidence="1">
    <location>
        <begin position="29"/>
        <end position="235"/>
    </location>
</feature>
<evidence type="ECO:0000313" key="2">
    <source>
        <dbReference type="EMBL" id="CAH9082262.1"/>
    </source>
</evidence>
<dbReference type="InterPro" id="IPR007541">
    <property type="entry name" value="Uncharacterised_BSP"/>
</dbReference>
<sequence length="235" mass="25730">MDRIVMFSLSSVLLITLLGDAAIHGCDAVEYTVTNTAVNTPGGALFDRDIGEEYTKQTLDSATNFIWRVFQQNSPVDRKGVQKVSLFVDDALDNGVVAYASNNEIHVSGSYIGGYSGDVKGEFTGVLYHEMTHIWQWNGNGAAPGGLIEGVADFVRLRGGYVPSHWKKAGEGARWDAGYDVTARFLDYCSDLKSGFVAELNGKMKDGYSDSYFVDIVGISVDQLWTDYKAKYNTA</sequence>
<comment type="caution">
    <text evidence="2">The sequence shown here is derived from an EMBL/GenBank/DDBJ whole genome shotgun (WGS) entry which is preliminary data.</text>
</comment>
<name>A0A9P0Z0U2_CUSEU</name>
<evidence type="ECO:0000313" key="3">
    <source>
        <dbReference type="Proteomes" id="UP001152484"/>
    </source>
</evidence>